<feature type="chain" id="PRO_5032530767" evidence="2">
    <location>
        <begin position="23"/>
        <end position="1331"/>
    </location>
</feature>
<dbReference type="Proteomes" id="UP000604046">
    <property type="component" value="Unassembled WGS sequence"/>
</dbReference>
<feature type="signal peptide" evidence="2">
    <location>
        <begin position="1"/>
        <end position="22"/>
    </location>
</feature>
<dbReference type="SUPFAM" id="SSF57184">
    <property type="entry name" value="Growth factor receptor domain"/>
    <property type="match status" value="1"/>
</dbReference>
<keyword evidence="2" id="KW-0732">Signal</keyword>
<gene>
    <name evidence="3" type="primary">RPS6</name>
    <name evidence="3" type="ORF">SNAT2548_LOCUS17559</name>
</gene>
<dbReference type="PANTHER" id="PTHR46967">
    <property type="entry name" value="INSULIN-LIKE GROWTH FACTOR BINDING PROTEIN,N-TERMINAL"/>
    <property type="match status" value="1"/>
</dbReference>
<feature type="transmembrane region" description="Helical" evidence="1">
    <location>
        <begin position="818"/>
        <end position="842"/>
    </location>
</feature>
<organism evidence="3 4">
    <name type="scientific">Symbiodinium natans</name>
    <dbReference type="NCBI Taxonomy" id="878477"/>
    <lineage>
        <taxon>Eukaryota</taxon>
        <taxon>Sar</taxon>
        <taxon>Alveolata</taxon>
        <taxon>Dinophyceae</taxon>
        <taxon>Suessiales</taxon>
        <taxon>Symbiodiniaceae</taxon>
        <taxon>Symbiodinium</taxon>
    </lineage>
</organism>
<evidence type="ECO:0000313" key="3">
    <source>
        <dbReference type="EMBL" id="CAE7335693.1"/>
    </source>
</evidence>
<dbReference type="Gene3D" id="2.10.50.10">
    <property type="entry name" value="Tumor Necrosis Factor Receptor, subunit A, domain 2"/>
    <property type="match status" value="1"/>
</dbReference>
<keyword evidence="1" id="KW-0472">Membrane</keyword>
<comment type="caution">
    <text evidence="3">The sequence shown here is derived from an EMBL/GenBank/DDBJ whole genome shotgun (WGS) entry which is preliminary data.</text>
</comment>
<evidence type="ECO:0000313" key="4">
    <source>
        <dbReference type="Proteomes" id="UP000604046"/>
    </source>
</evidence>
<dbReference type="SUPFAM" id="SSF52200">
    <property type="entry name" value="Toll/Interleukin receptor TIR domain"/>
    <property type="match status" value="1"/>
</dbReference>
<keyword evidence="1" id="KW-0812">Transmembrane</keyword>
<dbReference type="EMBL" id="CAJNDS010002115">
    <property type="protein sequence ID" value="CAE7335693.1"/>
    <property type="molecule type" value="Genomic_DNA"/>
</dbReference>
<dbReference type="SMART" id="SM01411">
    <property type="entry name" value="Ephrin_rec_like"/>
    <property type="match status" value="2"/>
</dbReference>
<feature type="transmembrane region" description="Helical" evidence="1">
    <location>
        <begin position="670"/>
        <end position="690"/>
    </location>
</feature>
<proteinExistence type="predicted"/>
<dbReference type="PANTHER" id="PTHR46967:SF1">
    <property type="entry name" value="KERATIN-ASSOCIATED PROTEIN 16-1-LIKE"/>
    <property type="match status" value="1"/>
</dbReference>
<protein>
    <submittedName>
        <fullName evidence="3">RPS6 protein</fullName>
    </submittedName>
</protein>
<accession>A0A812P159</accession>
<dbReference type="InterPro" id="IPR009030">
    <property type="entry name" value="Growth_fac_rcpt_cys_sf"/>
</dbReference>
<feature type="transmembrane region" description="Helical" evidence="1">
    <location>
        <begin position="924"/>
        <end position="945"/>
    </location>
</feature>
<feature type="transmembrane region" description="Helical" evidence="1">
    <location>
        <begin position="732"/>
        <end position="755"/>
    </location>
</feature>
<feature type="transmembrane region" description="Helical" evidence="1">
    <location>
        <begin position="767"/>
        <end position="788"/>
    </location>
</feature>
<sequence>MPWPAWHQRVSLLLILIRDAAGAARQCLPNPVEERFRKNVTVDGISRPIGIWVNGWDSAEVVSELYGILVSELMGYNVELSEGSNGRTQVQRLAGCYGAPEDGCGPPRKYHIGLESWFAQTAYGQEYLKELRENAPTIVNTLPYIGNSGMFILDSPRRQALEAEGMALEYYRFYDADWYRPQKYTSQVYEIDLDRLKTCGVSILSLYPDIADIYLAATGDHDGVLDVNGTKELKCYLGKWFASPACRAQPQNCTALITGGDGWGTLHLTQQISFHNMPVAIATAVSRDDWRILNQEFPSLVYWWKPDTTFVLQSPAYVILPLHNQSEYARLNYRSQRKHTWLVNLAAPGFAEVAPLPVSLVRNMQITEADISKLLALHVQQDGTPDAWTSACTWLLQETKWTSWIPSVTDCFPGSGLVDAAGNWVADTTLAVGCQPCPTGAFSKGLAGTRTRACQLCPAGSNQHLVGQSACTPCAPGSVAPEPGLTECELCGLGKYANESGMTACHACGDQEQASLWTTRLQLGASRSVLKDGASSAAECSCADGAFLTHGRCAVCTSGAICKGGGNLTLHPGYFSAVEEPNFIYRCFGSLAAACPGGQPGICAEGRDPSSVACSHCLPGFRSKDSTCTACGAGDAVFAVFVSLSFVCLVVFMYLIWVRRSHRTGYSGHVLITALALGQMVTAFQQLLVIQQFEIVWAEPFRGLMEAVDFISLNLQIVSVECFAPQGELMRYVLQTLLVPAVAVVLGIVHVIYILSIRSSSAHPELLVGAFGSILLTFFITLCSNILAPFRCHLHPNGMQTVQDYPGAFCSGEGAHSWMVIVGLATCTMPVGFFSVCCVVMMQLPKRLMLADVKFIRNTSFLLIRYRPGAERFAILHLARNALMVLCPLLSSPSGRILSMNGLVLLSLIATAAVRPWRMPECNYLELLVLAGMLVILDAGSLYMKEVDNEVVTAICMTCMWIMSLSGLVGSLAYGVGKHLQLKYHKRFQFFLCHHKKSSGAFARLLKMNLAQKDMEGGDVFIDCDDLTDLTRLFGYVAHETSTFVILGSPHVLTRKWCIGEMATARMHGVESVLLAYPGFVKPSEQMIASYFDLVLDISELSNYNIGFDDVRETLRWINSVMSLELDPVLNTDTVAHVVRRLRGTDASRLSSIGSDRNYGNEDCHIVSDISNLESTAAAFVLFGYVSRKLLMDDSHFTLSVLLPGKHVSRTAKCALLLCTVDCFRSLQFAEWLIEVQELSNCTELPIVADDFMPPPPAFWEQITVDPSWSRTIRVPTYMRILKAVFKEIPVTFSAQNYSADAFCTDSCVWRERLQKFVSDGPAGADLLTHR</sequence>
<name>A0A812P159_9DINO</name>
<keyword evidence="4" id="KW-1185">Reference proteome</keyword>
<keyword evidence="1" id="KW-1133">Transmembrane helix</keyword>
<feature type="transmembrane region" description="Helical" evidence="1">
    <location>
        <begin position="636"/>
        <end position="658"/>
    </location>
</feature>
<reference evidence="3" key="1">
    <citation type="submission" date="2021-02" db="EMBL/GenBank/DDBJ databases">
        <authorList>
            <person name="Dougan E. K."/>
            <person name="Rhodes N."/>
            <person name="Thang M."/>
            <person name="Chan C."/>
        </authorList>
    </citation>
    <scope>NUCLEOTIDE SEQUENCE</scope>
</reference>
<dbReference type="OrthoDB" id="445938at2759"/>
<evidence type="ECO:0000256" key="2">
    <source>
        <dbReference type="SAM" id="SignalP"/>
    </source>
</evidence>
<feature type="transmembrane region" description="Helical" evidence="1">
    <location>
        <begin position="951"/>
        <end position="977"/>
    </location>
</feature>
<evidence type="ECO:0000256" key="1">
    <source>
        <dbReference type="SAM" id="Phobius"/>
    </source>
</evidence>
<dbReference type="InterPro" id="IPR035897">
    <property type="entry name" value="Toll_tir_struct_dom_sf"/>
</dbReference>